<keyword evidence="4" id="KW-1185">Reference proteome</keyword>
<reference evidence="3" key="1">
    <citation type="journal article" date="2020" name="Stud. Mycol.">
        <title>101 Dothideomycetes genomes: a test case for predicting lifestyles and emergence of pathogens.</title>
        <authorList>
            <person name="Haridas S."/>
            <person name="Albert R."/>
            <person name="Binder M."/>
            <person name="Bloem J."/>
            <person name="Labutti K."/>
            <person name="Salamov A."/>
            <person name="Andreopoulos B."/>
            <person name="Baker S."/>
            <person name="Barry K."/>
            <person name="Bills G."/>
            <person name="Bluhm B."/>
            <person name="Cannon C."/>
            <person name="Castanera R."/>
            <person name="Culley D."/>
            <person name="Daum C."/>
            <person name="Ezra D."/>
            <person name="Gonzalez J."/>
            <person name="Henrissat B."/>
            <person name="Kuo A."/>
            <person name="Liang C."/>
            <person name="Lipzen A."/>
            <person name="Lutzoni F."/>
            <person name="Magnuson J."/>
            <person name="Mondo S."/>
            <person name="Nolan M."/>
            <person name="Ohm R."/>
            <person name="Pangilinan J."/>
            <person name="Park H.-J."/>
            <person name="Ramirez L."/>
            <person name="Alfaro M."/>
            <person name="Sun H."/>
            <person name="Tritt A."/>
            <person name="Yoshinaga Y."/>
            <person name="Zwiers L.-H."/>
            <person name="Turgeon B."/>
            <person name="Goodwin S."/>
            <person name="Spatafora J."/>
            <person name="Crous P."/>
            <person name="Grigoriev I."/>
        </authorList>
    </citation>
    <scope>NUCLEOTIDE SEQUENCE</scope>
    <source>
        <strain evidence="3">CBS 115976</strain>
    </source>
</reference>
<sequence>MQTSVSDDQKEPLPQYPVQFVPSSDDPAIQNSKYEVLRPSWTSQFLRSFKTVDYEKTDENSENVFNDGSYKYRQKKRNPCVVLFRMVSIVMLIVLFSNFNVFGLSKADLKSDITAQESSKDRCGHFTNLTRTWSFHDLKTFTIRNQIRPAKHHEHGHEHFQNSNVHILAADKDQTDDIVVRFTFNVTNPSLLKRLVLDATDSTLTIRYPDPDTDRNGPYGEQCIESQTTIYVRPELKLDELTVESWIFGITIPEPVSLTATTANFTLLAGSMHADPMFEATNTYIHVAAGSVKGTFPLHNELSIQAAAGTVAADIVPRETKLGEVARSAKLTIATEAGGVHVEYQPPAGMHSFPERDYQVNISSRLGHISGSVLHGSLTSLQTAVGNIRANILPFAADRYPSDMATVSHAGRQMINLLTPLNEPEMPLARLDSRHTSNAGEVDVTYPKTWEGVVEAVSAVGRVAVGGPDVHIIKQDRKFIGGYVEAERGEGDGSTLCRAESGSVRFTVAS</sequence>
<keyword evidence="2" id="KW-0812">Transmembrane</keyword>
<keyword evidence="2" id="KW-1133">Transmembrane helix</keyword>
<accession>A0A6A6U9U0</accession>
<evidence type="ECO:0000313" key="3">
    <source>
        <dbReference type="EMBL" id="KAF2668720.1"/>
    </source>
</evidence>
<feature type="transmembrane region" description="Helical" evidence="2">
    <location>
        <begin position="82"/>
        <end position="104"/>
    </location>
</feature>
<proteinExistence type="predicted"/>
<name>A0A6A6U9U0_9PEZI</name>
<dbReference type="EMBL" id="MU004236">
    <property type="protein sequence ID" value="KAF2668720.1"/>
    <property type="molecule type" value="Genomic_DNA"/>
</dbReference>
<feature type="region of interest" description="Disordered" evidence="1">
    <location>
        <begin position="1"/>
        <end position="27"/>
    </location>
</feature>
<evidence type="ECO:0008006" key="5">
    <source>
        <dbReference type="Google" id="ProtNLM"/>
    </source>
</evidence>
<dbReference type="Proteomes" id="UP000799302">
    <property type="component" value="Unassembled WGS sequence"/>
</dbReference>
<protein>
    <recommendedName>
        <fullName evidence="5">Adhesin domain-containing protein</fullName>
    </recommendedName>
</protein>
<organism evidence="3 4">
    <name type="scientific">Microthyrium microscopicum</name>
    <dbReference type="NCBI Taxonomy" id="703497"/>
    <lineage>
        <taxon>Eukaryota</taxon>
        <taxon>Fungi</taxon>
        <taxon>Dikarya</taxon>
        <taxon>Ascomycota</taxon>
        <taxon>Pezizomycotina</taxon>
        <taxon>Dothideomycetes</taxon>
        <taxon>Dothideomycetes incertae sedis</taxon>
        <taxon>Microthyriales</taxon>
        <taxon>Microthyriaceae</taxon>
        <taxon>Microthyrium</taxon>
    </lineage>
</organism>
<dbReference type="OrthoDB" id="3539644at2759"/>
<keyword evidence="2" id="KW-0472">Membrane</keyword>
<evidence type="ECO:0000256" key="1">
    <source>
        <dbReference type="SAM" id="MobiDB-lite"/>
    </source>
</evidence>
<evidence type="ECO:0000313" key="4">
    <source>
        <dbReference type="Proteomes" id="UP000799302"/>
    </source>
</evidence>
<dbReference type="AlphaFoldDB" id="A0A6A6U9U0"/>
<gene>
    <name evidence="3" type="ORF">BT63DRAFT_283780</name>
</gene>
<evidence type="ECO:0000256" key="2">
    <source>
        <dbReference type="SAM" id="Phobius"/>
    </source>
</evidence>